<protein>
    <submittedName>
        <fullName evidence="2">Uncharacterized protein</fullName>
    </submittedName>
</protein>
<proteinExistence type="predicted"/>
<keyword evidence="1" id="KW-0472">Membrane</keyword>
<dbReference type="AlphaFoldDB" id="A0A822YBM0"/>
<reference evidence="2 3" key="1">
    <citation type="journal article" date="2020" name="Mol. Biol. Evol.">
        <title>Distinct Expression and Methylation Patterns for Genes with Different Fates following a Single Whole-Genome Duplication in Flowering Plants.</title>
        <authorList>
            <person name="Shi T."/>
            <person name="Rahmani R.S."/>
            <person name="Gugger P.F."/>
            <person name="Wang M."/>
            <person name="Li H."/>
            <person name="Zhang Y."/>
            <person name="Li Z."/>
            <person name="Wang Q."/>
            <person name="Van de Peer Y."/>
            <person name="Marchal K."/>
            <person name="Chen J."/>
        </authorList>
    </citation>
    <scope>NUCLEOTIDE SEQUENCE [LARGE SCALE GENOMIC DNA]</scope>
    <source>
        <tissue evidence="2">Leaf</tissue>
    </source>
</reference>
<evidence type="ECO:0000313" key="2">
    <source>
        <dbReference type="EMBL" id="DAD28709.1"/>
    </source>
</evidence>
<keyword evidence="3" id="KW-1185">Reference proteome</keyword>
<keyword evidence="1" id="KW-1133">Transmembrane helix</keyword>
<sequence>MAKQDSCIHIAGSWDKLIISVEGYSYIPKMHKMILNSGSIKVPILIFHRMHKQVYTIHVFCLSCFFSLIINSSIKLSALIQWSISQVRLEKHGSINIGIFEGRT</sequence>
<gene>
    <name evidence="2" type="ORF">HUJ06_030177</name>
</gene>
<dbReference type="Proteomes" id="UP000607653">
    <property type="component" value="Unassembled WGS sequence"/>
</dbReference>
<evidence type="ECO:0000313" key="3">
    <source>
        <dbReference type="Proteomes" id="UP000607653"/>
    </source>
</evidence>
<evidence type="ECO:0000256" key="1">
    <source>
        <dbReference type="SAM" id="Phobius"/>
    </source>
</evidence>
<name>A0A822YBM0_NELNU</name>
<feature type="transmembrane region" description="Helical" evidence="1">
    <location>
        <begin position="54"/>
        <end position="74"/>
    </location>
</feature>
<comment type="caution">
    <text evidence="2">The sequence shown here is derived from an EMBL/GenBank/DDBJ whole genome shotgun (WGS) entry which is preliminary data.</text>
</comment>
<organism evidence="2 3">
    <name type="scientific">Nelumbo nucifera</name>
    <name type="common">Sacred lotus</name>
    <dbReference type="NCBI Taxonomy" id="4432"/>
    <lineage>
        <taxon>Eukaryota</taxon>
        <taxon>Viridiplantae</taxon>
        <taxon>Streptophyta</taxon>
        <taxon>Embryophyta</taxon>
        <taxon>Tracheophyta</taxon>
        <taxon>Spermatophyta</taxon>
        <taxon>Magnoliopsida</taxon>
        <taxon>Proteales</taxon>
        <taxon>Nelumbonaceae</taxon>
        <taxon>Nelumbo</taxon>
    </lineage>
</organism>
<dbReference type="EMBL" id="DUZY01000002">
    <property type="protein sequence ID" value="DAD28709.1"/>
    <property type="molecule type" value="Genomic_DNA"/>
</dbReference>
<keyword evidence="1" id="KW-0812">Transmembrane</keyword>
<accession>A0A822YBM0</accession>